<feature type="chain" id="PRO_5045439326" evidence="5">
    <location>
        <begin position="21"/>
        <end position="327"/>
    </location>
</feature>
<evidence type="ECO:0000256" key="3">
    <source>
        <dbReference type="ARBA" id="ARBA00022989"/>
    </source>
</evidence>
<dbReference type="EMBL" id="JBFXLT010000002">
    <property type="protein sequence ID" value="KAL2822573.1"/>
    <property type="molecule type" value="Genomic_DNA"/>
</dbReference>
<comment type="caution">
    <text evidence="7">The sequence shown here is derived from an EMBL/GenBank/DDBJ whole genome shotgun (WGS) entry which is preliminary data.</text>
</comment>
<dbReference type="PANTHER" id="PTHR15407">
    <property type="entry name" value="FUKUTIN-RELATED"/>
    <property type="match status" value="1"/>
</dbReference>
<name>A0ABR4I486_9EURO</name>
<keyword evidence="3" id="KW-1133">Transmembrane helix</keyword>
<sequence>MRSLTTPLLLALCGLISVQAEVTFDDVRDKLPKVYSGQEEKGAPKYFKESTFHYHYDGRFAEAVLPEEETLPHLSALIQTYLSMMADLGAETWIMHGSLLAWWWNQKIFPWDNDLDVQISEPVIHFLADYYNMTEHHFDIPDVEGGRTYLLEINPNYIIRSKADKANVIDGRWIDTSSGLFIDITAVRADDARRAQGEPGALMCKDRHNFDESEIFPLRNSYFEDVPAKIPYAYTKLLVDEYGAKALSTTTYQGYVFFGVLLDSRATIVSTEWTNNPTGMNSIASRAYGKRLRTTNYWPDDERPPLFHDVLRLFIVYTAATPTNAAP</sequence>
<proteinExistence type="predicted"/>
<evidence type="ECO:0000256" key="5">
    <source>
        <dbReference type="SAM" id="SignalP"/>
    </source>
</evidence>
<evidence type="ECO:0000256" key="4">
    <source>
        <dbReference type="ARBA" id="ARBA00023136"/>
    </source>
</evidence>
<organism evidence="7 8">
    <name type="scientific">Aspergillus granulosus</name>
    <dbReference type="NCBI Taxonomy" id="176169"/>
    <lineage>
        <taxon>Eukaryota</taxon>
        <taxon>Fungi</taxon>
        <taxon>Dikarya</taxon>
        <taxon>Ascomycota</taxon>
        <taxon>Pezizomycotina</taxon>
        <taxon>Eurotiomycetes</taxon>
        <taxon>Eurotiomycetidae</taxon>
        <taxon>Eurotiales</taxon>
        <taxon>Aspergillaceae</taxon>
        <taxon>Aspergillus</taxon>
        <taxon>Aspergillus subgen. Nidulantes</taxon>
    </lineage>
</organism>
<dbReference type="InterPro" id="IPR007074">
    <property type="entry name" value="LicD/FKTN/FKRP_NTP_transf"/>
</dbReference>
<reference evidence="7 8" key="1">
    <citation type="submission" date="2024-07" db="EMBL/GenBank/DDBJ databases">
        <title>Section-level genome sequencing and comparative genomics of Aspergillus sections Usti and Cavernicolus.</title>
        <authorList>
            <consortium name="Lawrence Berkeley National Laboratory"/>
            <person name="Nybo J.L."/>
            <person name="Vesth T.C."/>
            <person name="Theobald S."/>
            <person name="Frisvad J.C."/>
            <person name="Larsen T.O."/>
            <person name="Kjaerboelling I."/>
            <person name="Rothschild-Mancinelli K."/>
            <person name="Lyhne E.K."/>
            <person name="Kogle M.E."/>
            <person name="Barry K."/>
            <person name="Clum A."/>
            <person name="Na H."/>
            <person name="Ledsgaard L."/>
            <person name="Lin J."/>
            <person name="Lipzen A."/>
            <person name="Kuo A."/>
            <person name="Riley R."/>
            <person name="Mondo S."/>
            <person name="Labutti K."/>
            <person name="Haridas S."/>
            <person name="Pangalinan J."/>
            <person name="Salamov A.A."/>
            <person name="Simmons B.A."/>
            <person name="Magnuson J.K."/>
            <person name="Chen J."/>
            <person name="Drula E."/>
            <person name="Henrissat B."/>
            <person name="Wiebenga A."/>
            <person name="Lubbers R.J."/>
            <person name="Gomes A.C."/>
            <person name="Makela M.R."/>
            <person name="Stajich J."/>
            <person name="Grigoriev I.V."/>
            <person name="Mortensen U.H."/>
            <person name="De Vries R.P."/>
            <person name="Baker S.E."/>
            <person name="Andersen M.R."/>
        </authorList>
    </citation>
    <scope>NUCLEOTIDE SEQUENCE [LARGE SCALE GENOMIC DNA]</scope>
    <source>
        <strain evidence="7 8">CBS 588.65</strain>
    </source>
</reference>
<feature type="domain" description="LicD/FKTN/FKRP nucleotidyltransferase" evidence="6">
    <location>
        <begin position="91"/>
        <end position="190"/>
    </location>
</feature>
<protein>
    <submittedName>
        <fullName evidence="7">LicD family-domain-containing protein</fullName>
    </submittedName>
</protein>
<dbReference type="Proteomes" id="UP001610334">
    <property type="component" value="Unassembled WGS sequence"/>
</dbReference>
<evidence type="ECO:0000313" key="7">
    <source>
        <dbReference type="EMBL" id="KAL2822573.1"/>
    </source>
</evidence>
<keyword evidence="5" id="KW-0732">Signal</keyword>
<keyword evidence="8" id="KW-1185">Reference proteome</keyword>
<keyword evidence="2" id="KW-0812">Transmembrane</keyword>
<evidence type="ECO:0000256" key="1">
    <source>
        <dbReference type="ARBA" id="ARBA00004167"/>
    </source>
</evidence>
<dbReference type="InterPro" id="IPR009644">
    <property type="entry name" value="FKTN/MNN4/W02B3.4-1"/>
</dbReference>
<gene>
    <name evidence="7" type="ORF">BJX63DRAFT_376980</name>
</gene>
<evidence type="ECO:0000259" key="6">
    <source>
        <dbReference type="Pfam" id="PF04991"/>
    </source>
</evidence>
<dbReference type="PANTHER" id="PTHR15407:SF32">
    <property type="entry name" value="PROTEIN (MNN4), PUTATIVE (AFU_ORTHOLOGUE AFUA_1G03790)-RELATED"/>
    <property type="match status" value="1"/>
</dbReference>
<evidence type="ECO:0000256" key="2">
    <source>
        <dbReference type="ARBA" id="ARBA00022692"/>
    </source>
</evidence>
<evidence type="ECO:0000313" key="8">
    <source>
        <dbReference type="Proteomes" id="UP001610334"/>
    </source>
</evidence>
<accession>A0ABR4I486</accession>
<comment type="subcellular location">
    <subcellularLocation>
        <location evidence="1">Membrane</location>
        <topology evidence="1">Single-pass membrane protein</topology>
    </subcellularLocation>
</comment>
<keyword evidence="4" id="KW-0472">Membrane</keyword>
<feature type="signal peptide" evidence="5">
    <location>
        <begin position="1"/>
        <end position="20"/>
    </location>
</feature>
<dbReference type="Pfam" id="PF04991">
    <property type="entry name" value="LicD"/>
    <property type="match status" value="1"/>
</dbReference>